<keyword evidence="2" id="KW-0732">Signal</keyword>
<evidence type="ECO:0000256" key="1">
    <source>
        <dbReference type="SAM" id="MobiDB-lite"/>
    </source>
</evidence>
<feature type="compositionally biased region" description="Polar residues" evidence="1">
    <location>
        <begin position="111"/>
        <end position="121"/>
    </location>
</feature>
<evidence type="ECO:0000313" key="4">
    <source>
        <dbReference type="Proteomes" id="UP001381693"/>
    </source>
</evidence>
<evidence type="ECO:0000256" key="2">
    <source>
        <dbReference type="SAM" id="SignalP"/>
    </source>
</evidence>
<feature type="non-terminal residue" evidence="3">
    <location>
        <position position="242"/>
    </location>
</feature>
<organism evidence="3 4">
    <name type="scientific">Halocaridina rubra</name>
    <name type="common">Hawaiian red shrimp</name>
    <dbReference type="NCBI Taxonomy" id="373956"/>
    <lineage>
        <taxon>Eukaryota</taxon>
        <taxon>Metazoa</taxon>
        <taxon>Ecdysozoa</taxon>
        <taxon>Arthropoda</taxon>
        <taxon>Crustacea</taxon>
        <taxon>Multicrustacea</taxon>
        <taxon>Malacostraca</taxon>
        <taxon>Eumalacostraca</taxon>
        <taxon>Eucarida</taxon>
        <taxon>Decapoda</taxon>
        <taxon>Pleocyemata</taxon>
        <taxon>Caridea</taxon>
        <taxon>Atyoidea</taxon>
        <taxon>Atyidae</taxon>
        <taxon>Halocaridina</taxon>
    </lineage>
</organism>
<name>A0AAN8XGN5_HALRR</name>
<feature type="signal peptide" evidence="2">
    <location>
        <begin position="1"/>
        <end position="24"/>
    </location>
</feature>
<accession>A0AAN8XGN5</accession>
<feature type="compositionally biased region" description="Polar residues" evidence="1">
    <location>
        <begin position="136"/>
        <end position="148"/>
    </location>
</feature>
<feature type="chain" id="PRO_5043029920" evidence="2">
    <location>
        <begin position="25"/>
        <end position="242"/>
    </location>
</feature>
<gene>
    <name evidence="3" type="ORF">SK128_000817</name>
</gene>
<protein>
    <submittedName>
        <fullName evidence="3">Uncharacterized protein</fullName>
    </submittedName>
</protein>
<sequence length="242" mass="26060">MGNISFFAVIIAWACIESNSKCSAFPIRFPVLNRATENPSLPWKPETAAIVGGYDAGTRGLPGFGDLVLLDEFRDTNSLVAPSVEVLTDDEAEPHAVPDASIENEIGVANSEVSESASTTRKQSKLGPSDKLQLDPESSSSQDISVNGTKVIPGDESDIRGNQVTVETSYNVQTDGNNDDPDVNYDDSPFQIFPRVFESSRIAKPIGEANLEDSKTVGPGIAVFLDMGTETFYNPNAYQTFD</sequence>
<reference evidence="3 4" key="1">
    <citation type="submission" date="2023-11" db="EMBL/GenBank/DDBJ databases">
        <title>Halocaridina rubra genome assembly.</title>
        <authorList>
            <person name="Smith C."/>
        </authorList>
    </citation>
    <scope>NUCLEOTIDE SEQUENCE [LARGE SCALE GENOMIC DNA]</scope>
    <source>
        <strain evidence="3">EP-1</strain>
        <tissue evidence="3">Whole</tissue>
    </source>
</reference>
<dbReference type="EMBL" id="JAXCGZ010003822">
    <property type="protein sequence ID" value="KAK7083042.1"/>
    <property type="molecule type" value="Genomic_DNA"/>
</dbReference>
<keyword evidence="4" id="KW-1185">Reference proteome</keyword>
<dbReference type="Proteomes" id="UP001381693">
    <property type="component" value="Unassembled WGS sequence"/>
</dbReference>
<comment type="caution">
    <text evidence="3">The sequence shown here is derived from an EMBL/GenBank/DDBJ whole genome shotgun (WGS) entry which is preliminary data.</text>
</comment>
<proteinExistence type="predicted"/>
<dbReference type="AlphaFoldDB" id="A0AAN8XGN5"/>
<evidence type="ECO:0000313" key="3">
    <source>
        <dbReference type="EMBL" id="KAK7083042.1"/>
    </source>
</evidence>
<feature type="region of interest" description="Disordered" evidence="1">
    <location>
        <begin position="110"/>
        <end position="162"/>
    </location>
</feature>